<keyword evidence="8" id="KW-1185">Reference proteome</keyword>
<comment type="caution">
    <text evidence="7">The sequence shown here is derived from an EMBL/GenBank/DDBJ whole genome shotgun (WGS) entry which is preliminary data.</text>
</comment>
<dbReference type="GO" id="GO:0005739">
    <property type="term" value="C:mitochondrion"/>
    <property type="evidence" value="ECO:0007669"/>
    <property type="project" value="TreeGrafter"/>
</dbReference>
<dbReference type="GO" id="GO:0004792">
    <property type="term" value="F:thiosulfate-cyanide sulfurtransferase activity"/>
    <property type="evidence" value="ECO:0007669"/>
    <property type="project" value="UniProtKB-EC"/>
</dbReference>
<reference evidence="7" key="1">
    <citation type="submission" date="2023-07" db="EMBL/GenBank/DDBJ databases">
        <authorList>
            <consortium name="CYATHOMIX"/>
        </authorList>
    </citation>
    <scope>NUCLEOTIDE SEQUENCE</scope>
    <source>
        <strain evidence="7">N/A</strain>
    </source>
</reference>
<comment type="catalytic activity">
    <reaction evidence="4">
        <text>thiosulfate + hydrogen cyanide = thiocyanate + sulfite + 2 H(+)</text>
        <dbReference type="Rhea" id="RHEA:16881"/>
        <dbReference type="ChEBI" id="CHEBI:15378"/>
        <dbReference type="ChEBI" id="CHEBI:17359"/>
        <dbReference type="ChEBI" id="CHEBI:18022"/>
        <dbReference type="ChEBI" id="CHEBI:18407"/>
        <dbReference type="ChEBI" id="CHEBI:33542"/>
        <dbReference type="EC" id="2.8.1.1"/>
    </reaction>
</comment>
<dbReference type="PANTHER" id="PTHR11364:SF7">
    <property type="entry name" value="THIOSULFATE SULFURTRANSFERASE MPST-1-RELATED"/>
    <property type="match status" value="1"/>
</dbReference>
<dbReference type="EMBL" id="CATQJL010000305">
    <property type="protein sequence ID" value="CAJ0601990.1"/>
    <property type="molecule type" value="Genomic_DNA"/>
</dbReference>
<keyword evidence="2" id="KW-0808">Transferase</keyword>
<dbReference type="PANTHER" id="PTHR11364">
    <property type="entry name" value="THIOSULFATE SULFERTANSFERASE"/>
    <property type="match status" value="1"/>
</dbReference>
<protein>
    <recommendedName>
        <fullName evidence="1">thiosulfate sulfurtransferase</fullName>
        <ecNumber evidence="1">2.8.1.1</ecNumber>
    </recommendedName>
</protein>
<feature type="domain" description="Rhodanese" evidence="6">
    <location>
        <begin position="238"/>
        <end position="342"/>
    </location>
</feature>
<dbReference type="Pfam" id="PF00581">
    <property type="entry name" value="Rhodanese"/>
    <property type="match status" value="2"/>
</dbReference>
<organism evidence="7 8">
    <name type="scientific">Cylicocyclus nassatus</name>
    <name type="common">Nematode worm</name>
    <dbReference type="NCBI Taxonomy" id="53992"/>
    <lineage>
        <taxon>Eukaryota</taxon>
        <taxon>Metazoa</taxon>
        <taxon>Ecdysozoa</taxon>
        <taxon>Nematoda</taxon>
        <taxon>Chromadorea</taxon>
        <taxon>Rhabditida</taxon>
        <taxon>Rhabditina</taxon>
        <taxon>Rhabditomorpha</taxon>
        <taxon>Strongyloidea</taxon>
        <taxon>Strongylidae</taxon>
        <taxon>Cylicocyclus</taxon>
    </lineage>
</organism>
<evidence type="ECO:0000256" key="2">
    <source>
        <dbReference type="ARBA" id="ARBA00022679"/>
    </source>
</evidence>
<evidence type="ECO:0000256" key="5">
    <source>
        <dbReference type="SAM" id="Phobius"/>
    </source>
</evidence>
<dbReference type="Proteomes" id="UP001176961">
    <property type="component" value="Unassembled WGS sequence"/>
</dbReference>
<dbReference type="PROSITE" id="PS50206">
    <property type="entry name" value="RHODANESE_3"/>
    <property type="match status" value="2"/>
</dbReference>
<dbReference type="InterPro" id="IPR036873">
    <property type="entry name" value="Rhodanese-like_dom_sf"/>
</dbReference>
<dbReference type="Gene3D" id="3.40.250.10">
    <property type="entry name" value="Rhodanese-like domain"/>
    <property type="match status" value="2"/>
</dbReference>
<dbReference type="SUPFAM" id="SSF52821">
    <property type="entry name" value="Rhodanese/Cell cycle control phosphatase"/>
    <property type="match status" value="2"/>
</dbReference>
<dbReference type="SMART" id="SM00450">
    <property type="entry name" value="RHOD"/>
    <property type="match status" value="2"/>
</dbReference>
<evidence type="ECO:0000256" key="1">
    <source>
        <dbReference type="ARBA" id="ARBA00012245"/>
    </source>
</evidence>
<accession>A0AA36H0V1</accession>
<dbReference type="CDD" id="cd01448">
    <property type="entry name" value="TST_Repeat_1"/>
    <property type="match status" value="1"/>
</dbReference>
<dbReference type="AlphaFoldDB" id="A0AA36H0V1"/>
<name>A0AA36H0V1_CYLNA</name>
<dbReference type="EC" id="2.8.1.1" evidence="1"/>
<evidence type="ECO:0000313" key="8">
    <source>
        <dbReference type="Proteomes" id="UP001176961"/>
    </source>
</evidence>
<feature type="domain" description="Rhodanese" evidence="6">
    <location>
        <begin position="59"/>
        <end position="199"/>
    </location>
</feature>
<keyword evidence="5" id="KW-0472">Membrane</keyword>
<sequence length="344" mass="38752">MQHKYRIGRSTVILYILALCALYLLIYSKWFYPLTGPDDEPASSMAAEDVVTVDWLDKNKDHVVILDATYEMKGKPDYKEFREKYYGQFEDLMNVKTGFGETYAKEHIPEAIHFNIDVAFYPSEYIRFDLYPPEEFEKYVRLLGINAGDHIVIYSRGAYGGMIWAARAWWTFKVYGHDKVSVLNGGFDAWKKAGKEVSSDVVQRKLGSWSAKPIDHSQVITFEELDEKRPGRKSLFEDLSKINYLDARPAMQFTGGPGSHLRGAKNVPLDEVATNDGLKSKQVIQQALEEAGYDDSLPIVTGCNGGVQASLLTLAVRYAGKQARLFNGSLYEVSARAPELISGK</sequence>
<evidence type="ECO:0000256" key="3">
    <source>
        <dbReference type="ARBA" id="ARBA00022737"/>
    </source>
</evidence>
<keyword evidence="3" id="KW-0677">Repeat</keyword>
<dbReference type="InterPro" id="IPR001763">
    <property type="entry name" value="Rhodanese-like_dom"/>
</dbReference>
<evidence type="ECO:0000313" key="7">
    <source>
        <dbReference type="EMBL" id="CAJ0601990.1"/>
    </source>
</evidence>
<evidence type="ECO:0000259" key="6">
    <source>
        <dbReference type="PROSITE" id="PS50206"/>
    </source>
</evidence>
<keyword evidence="5" id="KW-1133">Transmembrane helix</keyword>
<proteinExistence type="predicted"/>
<keyword evidence="5" id="KW-0812">Transmembrane</keyword>
<feature type="transmembrane region" description="Helical" evidence="5">
    <location>
        <begin position="12"/>
        <end position="32"/>
    </location>
</feature>
<dbReference type="FunFam" id="3.40.250.10:FF:000058">
    <property type="entry name" value="MercaptoPyruvate SulfurTransferase homolog"/>
    <property type="match status" value="1"/>
</dbReference>
<dbReference type="InterPro" id="IPR045078">
    <property type="entry name" value="TST/MPST-like"/>
</dbReference>
<evidence type="ECO:0000256" key="4">
    <source>
        <dbReference type="ARBA" id="ARBA00047549"/>
    </source>
</evidence>
<gene>
    <name evidence="7" type="ORF">CYNAS_LOCUS13973</name>
</gene>